<reference evidence="8 9" key="1">
    <citation type="submission" date="2017-10" db="EMBL/GenBank/DDBJ databases">
        <title>Two draft genome sequences of Pusillimonas sp. strains isolated from a nitrate- and radionuclide-contaminated groundwater in Russia.</title>
        <authorList>
            <person name="Grouzdev D.S."/>
            <person name="Tourova T.P."/>
            <person name="Goeva M.A."/>
            <person name="Babich T.L."/>
            <person name="Sokolova D.S."/>
            <person name="Abdullin R."/>
            <person name="Poltaraus A.B."/>
            <person name="Toshchakov S.V."/>
            <person name="Nazina T.N."/>
        </authorList>
    </citation>
    <scope>NUCLEOTIDE SEQUENCE [LARGE SCALE GENOMIC DNA]</scope>
    <source>
        <strain evidence="8 9">JR1/69-3-13</strain>
    </source>
</reference>
<dbReference type="PROSITE" id="PS51160">
    <property type="entry name" value="ACYLPHOSPHATASE_3"/>
    <property type="match status" value="1"/>
</dbReference>
<dbReference type="NCBIfam" id="NF010998">
    <property type="entry name" value="PRK14424.1"/>
    <property type="match status" value="1"/>
</dbReference>
<dbReference type="Proteomes" id="UP000234190">
    <property type="component" value="Unassembled WGS sequence"/>
</dbReference>
<dbReference type="Pfam" id="PF00708">
    <property type="entry name" value="Acylphosphatase"/>
    <property type="match status" value="1"/>
</dbReference>
<evidence type="ECO:0000256" key="3">
    <source>
        <dbReference type="ARBA" id="ARBA00047645"/>
    </source>
</evidence>
<name>A0A2N4U213_9BURK</name>
<dbReference type="RefSeq" id="WP_102074758.1">
    <property type="nucleotide sequence ID" value="NZ_PDNW01000013.1"/>
</dbReference>
<keyword evidence="9" id="KW-1185">Reference proteome</keyword>
<comment type="catalytic activity">
    <reaction evidence="3 4 5">
        <text>an acyl phosphate + H2O = a carboxylate + phosphate + H(+)</text>
        <dbReference type="Rhea" id="RHEA:14965"/>
        <dbReference type="ChEBI" id="CHEBI:15377"/>
        <dbReference type="ChEBI" id="CHEBI:15378"/>
        <dbReference type="ChEBI" id="CHEBI:29067"/>
        <dbReference type="ChEBI" id="CHEBI:43474"/>
        <dbReference type="ChEBI" id="CHEBI:59918"/>
        <dbReference type="EC" id="3.6.1.7"/>
    </reaction>
</comment>
<proteinExistence type="inferred from homology"/>
<dbReference type="AlphaFoldDB" id="A0A2N4U213"/>
<evidence type="ECO:0000256" key="1">
    <source>
        <dbReference type="ARBA" id="ARBA00005614"/>
    </source>
</evidence>
<sequence length="98" mass="11156">MKKLHRDSHVETLVVRITGRVQGVGFRIAAVRHAHMLGITGWVRNADDGSVEALLQGPHDQVDRMLSWLHMGPPAARVQEVASQEEITERYFDRFEQI</sequence>
<comment type="caution">
    <text evidence="8">The sequence shown here is derived from an EMBL/GenBank/DDBJ whole genome shotgun (WGS) entry which is preliminary data.</text>
</comment>
<feature type="active site" evidence="4">
    <location>
        <position position="27"/>
    </location>
</feature>
<evidence type="ECO:0000259" key="7">
    <source>
        <dbReference type="PROSITE" id="PS51160"/>
    </source>
</evidence>
<dbReference type="PRINTS" id="PR00112">
    <property type="entry name" value="ACYLPHPHTASE"/>
</dbReference>
<dbReference type="InterPro" id="IPR020456">
    <property type="entry name" value="Acylphosphatase"/>
</dbReference>
<dbReference type="PROSITE" id="PS00151">
    <property type="entry name" value="ACYLPHOSPHATASE_2"/>
    <property type="match status" value="1"/>
</dbReference>
<dbReference type="EC" id="3.6.1.7" evidence="2 4"/>
<dbReference type="PANTHER" id="PTHR47268:SF4">
    <property type="entry name" value="ACYLPHOSPHATASE"/>
    <property type="match status" value="1"/>
</dbReference>
<gene>
    <name evidence="8" type="ORF">CR159_14910</name>
</gene>
<evidence type="ECO:0000256" key="2">
    <source>
        <dbReference type="ARBA" id="ARBA00012150"/>
    </source>
</evidence>
<evidence type="ECO:0000256" key="5">
    <source>
        <dbReference type="RuleBase" id="RU000553"/>
    </source>
</evidence>
<protein>
    <recommendedName>
        <fullName evidence="2 4">Acylphosphatase</fullName>
        <ecNumber evidence="2 4">3.6.1.7</ecNumber>
    </recommendedName>
</protein>
<organism evidence="8 9">
    <name type="scientific">Pollutimonas subterranea</name>
    <dbReference type="NCBI Taxonomy" id="2045210"/>
    <lineage>
        <taxon>Bacteria</taxon>
        <taxon>Pseudomonadati</taxon>
        <taxon>Pseudomonadota</taxon>
        <taxon>Betaproteobacteria</taxon>
        <taxon>Burkholderiales</taxon>
        <taxon>Alcaligenaceae</taxon>
        <taxon>Pollutimonas</taxon>
    </lineage>
</organism>
<dbReference type="SUPFAM" id="SSF54975">
    <property type="entry name" value="Acylphosphatase/BLUF domain-like"/>
    <property type="match status" value="1"/>
</dbReference>
<dbReference type="EMBL" id="PDNW01000013">
    <property type="protein sequence ID" value="PLC49050.1"/>
    <property type="molecule type" value="Genomic_DNA"/>
</dbReference>
<evidence type="ECO:0000313" key="9">
    <source>
        <dbReference type="Proteomes" id="UP000234190"/>
    </source>
</evidence>
<dbReference type="InterPro" id="IPR036046">
    <property type="entry name" value="Acylphosphatase-like_dom_sf"/>
</dbReference>
<dbReference type="PROSITE" id="PS00150">
    <property type="entry name" value="ACYLPHOSPHATASE_1"/>
    <property type="match status" value="1"/>
</dbReference>
<feature type="active site" evidence="4">
    <location>
        <position position="45"/>
    </location>
</feature>
<comment type="similarity">
    <text evidence="1 6">Belongs to the acylphosphatase family.</text>
</comment>
<dbReference type="GO" id="GO:0003998">
    <property type="term" value="F:acylphosphatase activity"/>
    <property type="evidence" value="ECO:0007669"/>
    <property type="project" value="UniProtKB-EC"/>
</dbReference>
<evidence type="ECO:0000313" key="8">
    <source>
        <dbReference type="EMBL" id="PLC49050.1"/>
    </source>
</evidence>
<dbReference type="InterPro" id="IPR017968">
    <property type="entry name" value="Acylphosphatase_CS"/>
</dbReference>
<dbReference type="InterPro" id="IPR001792">
    <property type="entry name" value="Acylphosphatase-like_dom"/>
</dbReference>
<evidence type="ECO:0000256" key="4">
    <source>
        <dbReference type="PROSITE-ProRule" id="PRU00520"/>
    </source>
</evidence>
<evidence type="ECO:0000256" key="6">
    <source>
        <dbReference type="RuleBase" id="RU004168"/>
    </source>
</evidence>
<feature type="domain" description="Acylphosphatase-like" evidence="7">
    <location>
        <begin position="12"/>
        <end position="98"/>
    </location>
</feature>
<keyword evidence="4 5" id="KW-0378">Hydrolase</keyword>
<dbReference type="Gene3D" id="3.30.70.100">
    <property type="match status" value="1"/>
</dbReference>
<accession>A0A2N4U213</accession>
<dbReference type="PANTHER" id="PTHR47268">
    <property type="entry name" value="ACYLPHOSPHATASE"/>
    <property type="match status" value="1"/>
</dbReference>
<dbReference type="OrthoDB" id="5295388at2"/>